<dbReference type="SMART" id="SM00267">
    <property type="entry name" value="GGDEF"/>
    <property type="match status" value="1"/>
</dbReference>
<evidence type="ECO:0000256" key="1">
    <source>
        <dbReference type="ARBA" id="ARBA00001946"/>
    </source>
</evidence>
<feature type="transmembrane region" description="Helical" evidence="4">
    <location>
        <begin position="31"/>
        <end position="50"/>
    </location>
</feature>
<dbReference type="InterPro" id="IPR029787">
    <property type="entry name" value="Nucleotide_cyclase"/>
</dbReference>
<dbReference type="InterPro" id="IPR000160">
    <property type="entry name" value="GGDEF_dom"/>
</dbReference>
<feature type="transmembrane region" description="Helical" evidence="4">
    <location>
        <begin position="280"/>
        <end position="298"/>
    </location>
</feature>
<dbReference type="GO" id="GO:0052621">
    <property type="term" value="F:diguanylate cyclase activity"/>
    <property type="evidence" value="ECO:0007669"/>
    <property type="project" value="UniProtKB-EC"/>
</dbReference>
<dbReference type="FunFam" id="3.30.70.270:FF:000001">
    <property type="entry name" value="Diguanylate cyclase domain protein"/>
    <property type="match status" value="1"/>
</dbReference>
<evidence type="ECO:0000313" key="7">
    <source>
        <dbReference type="Proteomes" id="UP000064201"/>
    </source>
</evidence>
<feature type="transmembrane region" description="Helical" evidence="4">
    <location>
        <begin position="117"/>
        <end position="135"/>
    </location>
</feature>
<dbReference type="EC" id="2.7.7.65" evidence="2"/>
<dbReference type="Proteomes" id="UP000064201">
    <property type="component" value="Chromosome"/>
</dbReference>
<reference evidence="6 7" key="1">
    <citation type="submission" date="2015-04" db="EMBL/GenBank/DDBJ databases">
        <title>Complete Sequence for the Genome of the Thioalkalivibrio versutus D301.</title>
        <authorList>
            <person name="Mu T."/>
            <person name="Zhou J."/>
            <person name="Xu X."/>
        </authorList>
    </citation>
    <scope>NUCLEOTIDE SEQUENCE [LARGE SCALE GENOMIC DNA]</scope>
    <source>
        <strain evidence="6 7">D301</strain>
    </source>
</reference>
<sequence>MGKWASIQHDDTHCADGGNHRGARAVRPDTWQVLLGIGLLLTATYVALPYGLLASSLYVLGTASAALAVGIAVLRRPRPFGATAWGLIATALTLAAIGHGIWYWLDLQGLEPFPSAADIFYLSVYPLFAIALWQLGSQTARDDGAFVDALIVGISAAVLGWALLIAPYTYDPDLTWLQLLVSTGYPVADLVLLPLVLRLVFLQRTGITAHSFLLLGMLAYLTADLLYAHGNSTGWYTAGGLTDAFWLIAYSLIMAAAWHPSAKIEPRAHTSHAELSGRRLLVLGAASVLVPMVILFTAGSEMEIIRVAAIASILLFLLVLYRMAGLLRETQHQAKRLENLSRTDPLTGAGNRRHLEEQLTREIARAERTQGPLNLAFLDIDHFKRFNDSHGHAAGDALLQEMVDAWRPILRPTDLLARFGGEEFVVVFPHIDAQQARRVLERLRTAMPNGQTCSAGIASFHPGDTMDSLLGRADQALYAAKDGGRDRIMIAPAEPIPVAGRPAL</sequence>
<gene>
    <name evidence="6" type="ORF">TVD_03805</name>
</gene>
<comment type="cofactor">
    <cofactor evidence="1">
        <name>Mg(2+)</name>
        <dbReference type="ChEBI" id="CHEBI:18420"/>
    </cofactor>
</comment>
<dbReference type="NCBIfam" id="TIGR00254">
    <property type="entry name" value="GGDEF"/>
    <property type="match status" value="1"/>
</dbReference>
<evidence type="ECO:0000256" key="2">
    <source>
        <dbReference type="ARBA" id="ARBA00012528"/>
    </source>
</evidence>
<organism evidence="6 7">
    <name type="scientific">Thioalkalivibrio versutus</name>
    <dbReference type="NCBI Taxonomy" id="106634"/>
    <lineage>
        <taxon>Bacteria</taxon>
        <taxon>Pseudomonadati</taxon>
        <taxon>Pseudomonadota</taxon>
        <taxon>Gammaproteobacteria</taxon>
        <taxon>Chromatiales</taxon>
        <taxon>Ectothiorhodospiraceae</taxon>
        <taxon>Thioalkalivibrio</taxon>
    </lineage>
</organism>
<dbReference type="PATRIC" id="fig|106634.4.peg.774"/>
<dbReference type="KEGG" id="tvr:TVD_03805"/>
<dbReference type="PROSITE" id="PS50887">
    <property type="entry name" value="GGDEF"/>
    <property type="match status" value="1"/>
</dbReference>
<dbReference type="AlphaFoldDB" id="A0A0G3G6P9"/>
<feature type="transmembrane region" description="Helical" evidence="4">
    <location>
        <begin position="304"/>
        <end position="327"/>
    </location>
</feature>
<dbReference type="SUPFAM" id="SSF55073">
    <property type="entry name" value="Nucleotide cyclase"/>
    <property type="match status" value="1"/>
</dbReference>
<feature type="transmembrane region" description="Helical" evidence="4">
    <location>
        <begin position="147"/>
        <end position="170"/>
    </location>
</feature>
<dbReference type="EMBL" id="CP011367">
    <property type="protein sequence ID" value="AKJ94546.1"/>
    <property type="molecule type" value="Genomic_DNA"/>
</dbReference>
<keyword evidence="7" id="KW-1185">Reference proteome</keyword>
<dbReference type="Gene3D" id="3.30.70.270">
    <property type="match status" value="1"/>
</dbReference>
<proteinExistence type="predicted"/>
<feature type="domain" description="GGDEF" evidence="5">
    <location>
        <begin position="371"/>
        <end position="493"/>
    </location>
</feature>
<dbReference type="PANTHER" id="PTHR45138">
    <property type="entry name" value="REGULATORY COMPONENTS OF SENSORY TRANSDUCTION SYSTEM"/>
    <property type="match status" value="1"/>
</dbReference>
<dbReference type="RefSeq" id="WP_047250845.1">
    <property type="nucleotide sequence ID" value="NZ_CP011367.1"/>
</dbReference>
<evidence type="ECO:0000256" key="4">
    <source>
        <dbReference type="SAM" id="Phobius"/>
    </source>
</evidence>
<keyword evidence="4" id="KW-0472">Membrane</keyword>
<keyword evidence="4" id="KW-1133">Transmembrane helix</keyword>
<dbReference type="InterPro" id="IPR043128">
    <property type="entry name" value="Rev_trsase/Diguanyl_cyclase"/>
</dbReference>
<keyword evidence="4" id="KW-0812">Transmembrane</keyword>
<name>A0A0G3G6P9_9GAMM</name>
<feature type="transmembrane region" description="Helical" evidence="4">
    <location>
        <begin position="176"/>
        <end position="200"/>
    </location>
</feature>
<dbReference type="OrthoDB" id="9803824at2"/>
<evidence type="ECO:0000259" key="5">
    <source>
        <dbReference type="PROSITE" id="PS50887"/>
    </source>
</evidence>
<feature type="transmembrane region" description="Helical" evidence="4">
    <location>
        <begin position="212"/>
        <end position="229"/>
    </location>
</feature>
<protein>
    <recommendedName>
        <fullName evidence="2">diguanylate cyclase</fullName>
        <ecNumber evidence="2">2.7.7.65</ecNumber>
    </recommendedName>
</protein>
<comment type="catalytic activity">
    <reaction evidence="3">
        <text>2 GTP = 3',3'-c-di-GMP + 2 diphosphate</text>
        <dbReference type="Rhea" id="RHEA:24898"/>
        <dbReference type="ChEBI" id="CHEBI:33019"/>
        <dbReference type="ChEBI" id="CHEBI:37565"/>
        <dbReference type="ChEBI" id="CHEBI:58805"/>
        <dbReference type="EC" id="2.7.7.65"/>
    </reaction>
</comment>
<dbReference type="Pfam" id="PF00990">
    <property type="entry name" value="GGDEF"/>
    <property type="match status" value="1"/>
</dbReference>
<evidence type="ECO:0000313" key="6">
    <source>
        <dbReference type="EMBL" id="AKJ94546.1"/>
    </source>
</evidence>
<dbReference type="PANTHER" id="PTHR45138:SF9">
    <property type="entry name" value="DIGUANYLATE CYCLASE DGCM-RELATED"/>
    <property type="match status" value="1"/>
</dbReference>
<accession>A0A0G3G6P9</accession>
<dbReference type="CDD" id="cd01949">
    <property type="entry name" value="GGDEF"/>
    <property type="match status" value="1"/>
</dbReference>
<feature type="transmembrane region" description="Helical" evidence="4">
    <location>
        <begin position="235"/>
        <end position="259"/>
    </location>
</feature>
<evidence type="ECO:0000256" key="3">
    <source>
        <dbReference type="ARBA" id="ARBA00034247"/>
    </source>
</evidence>
<feature type="transmembrane region" description="Helical" evidence="4">
    <location>
        <begin position="86"/>
        <end position="105"/>
    </location>
</feature>
<dbReference type="InterPro" id="IPR050469">
    <property type="entry name" value="Diguanylate_Cyclase"/>
</dbReference>
<dbReference type="STRING" id="106634.TVD_03805"/>
<feature type="transmembrane region" description="Helical" evidence="4">
    <location>
        <begin position="56"/>
        <end position="74"/>
    </location>
</feature>